<dbReference type="EnsemblBacteria" id="AAK03732">
    <property type="protein sequence ID" value="AAK03732"/>
    <property type="gene ID" value="PM1648"/>
</dbReference>
<keyword evidence="2" id="KW-0418">Kinase</keyword>
<dbReference type="PANTHER" id="PTHR28629">
    <property type="entry name" value="TRIOKINASE/FMN CYCLASE"/>
    <property type="match status" value="1"/>
</dbReference>
<organism evidence="4 5">
    <name type="scientific">Pasteurella multocida (strain Pm70)</name>
    <dbReference type="NCBI Taxonomy" id="272843"/>
    <lineage>
        <taxon>Bacteria</taxon>
        <taxon>Pseudomonadati</taxon>
        <taxon>Pseudomonadota</taxon>
        <taxon>Gammaproteobacteria</taxon>
        <taxon>Pasteurellales</taxon>
        <taxon>Pasteurellaceae</taxon>
        <taxon>Pasteurella</taxon>
    </lineage>
</organism>
<proteinExistence type="predicted"/>
<dbReference type="PROSITE" id="PS51480">
    <property type="entry name" value="DHAL"/>
    <property type="match status" value="1"/>
</dbReference>
<evidence type="ECO:0000259" key="3">
    <source>
        <dbReference type="PROSITE" id="PS51480"/>
    </source>
</evidence>
<evidence type="ECO:0000313" key="5">
    <source>
        <dbReference type="Proteomes" id="UP000000809"/>
    </source>
</evidence>
<dbReference type="HOGENOM" id="CLU_066424_1_0_6"/>
<name>Q9CKH0_PASMU</name>
<dbReference type="KEGG" id="pmu:PM1648"/>
<accession>Q9CKH0</accession>
<dbReference type="FunFam" id="1.25.40.340:FF:000002">
    <property type="entry name" value="Dihydroxyacetone kinase, L subunit"/>
    <property type="match status" value="1"/>
</dbReference>
<dbReference type="GO" id="GO:0019563">
    <property type="term" value="P:glycerol catabolic process"/>
    <property type="evidence" value="ECO:0007669"/>
    <property type="project" value="TreeGrafter"/>
</dbReference>
<dbReference type="PANTHER" id="PTHR28629:SF4">
    <property type="entry name" value="TRIOKINASE_FMN CYCLASE"/>
    <property type="match status" value="1"/>
</dbReference>
<dbReference type="SUPFAM" id="SSF101473">
    <property type="entry name" value="DhaL-like"/>
    <property type="match status" value="1"/>
</dbReference>
<dbReference type="InterPro" id="IPR012737">
    <property type="entry name" value="DhaK_L_YcgS"/>
</dbReference>
<dbReference type="GO" id="GO:0005829">
    <property type="term" value="C:cytosol"/>
    <property type="evidence" value="ECO:0007669"/>
    <property type="project" value="TreeGrafter"/>
</dbReference>
<gene>
    <name evidence="4" type="ordered locus">PM1648</name>
</gene>
<reference evidence="4 5" key="1">
    <citation type="journal article" date="2001" name="Proc. Natl. Acad. Sci. U.S.A.">
        <title>Complete genomic sequence of Pasteurella multocida Pm70.</title>
        <authorList>
            <person name="May B.J."/>
            <person name="Zhang Q."/>
            <person name="Li L.L."/>
            <person name="Paustian M.L."/>
            <person name="Whittam T.S."/>
            <person name="Kapur V."/>
        </authorList>
    </citation>
    <scope>NUCLEOTIDE SEQUENCE [LARGE SCALE GENOMIC DNA]</scope>
    <source>
        <strain evidence="4 5">Pm70</strain>
    </source>
</reference>
<keyword evidence="1" id="KW-0808">Transferase</keyword>
<dbReference type="GO" id="GO:0004371">
    <property type="term" value="F:glycerone kinase activity"/>
    <property type="evidence" value="ECO:0007669"/>
    <property type="project" value="InterPro"/>
</dbReference>
<dbReference type="AlphaFoldDB" id="Q9CKH0"/>
<dbReference type="Proteomes" id="UP000000809">
    <property type="component" value="Chromosome"/>
</dbReference>
<dbReference type="InterPro" id="IPR004007">
    <property type="entry name" value="DhaL_dom"/>
</dbReference>
<dbReference type="Pfam" id="PF02734">
    <property type="entry name" value="Dak2"/>
    <property type="match status" value="1"/>
</dbReference>
<dbReference type="InterPro" id="IPR036117">
    <property type="entry name" value="DhaL_dom_sf"/>
</dbReference>
<feature type="domain" description="DhaL" evidence="3">
    <location>
        <begin position="24"/>
        <end position="224"/>
    </location>
</feature>
<dbReference type="EMBL" id="AE004439">
    <property type="protein sequence ID" value="AAK03732.1"/>
    <property type="molecule type" value="Genomic_DNA"/>
</dbReference>
<evidence type="ECO:0000313" key="4">
    <source>
        <dbReference type="EMBL" id="AAK03732.1"/>
    </source>
</evidence>
<dbReference type="NCBIfam" id="TIGR02365">
    <property type="entry name" value="dha_L_ycgS"/>
    <property type="match status" value="1"/>
</dbReference>
<sequence>MMNYKNYMTCLVMVLHGENKMNVIETKALLLYTAEKMMASEPTLTELDLKIGDGDHGLGMLRGFTAVRDLLQQENFQPKDIGELFVTVGTKMMSSMGGASGAIFGTLFRAGGKAIIGENEFDTSVFAKFLVAGSSAVFARGGAKPGDKTMVDALVAAEKKAEEVSHEPLNVALLSIAKAAEEGAENTRHQVAVFGRAKSLGERSLGYVDPGAVSMSFIIKYMAEFVNQ</sequence>
<keyword evidence="5" id="KW-1185">Reference proteome</keyword>
<dbReference type="InterPro" id="IPR050861">
    <property type="entry name" value="Dihydroxyacetone_Kinase"/>
</dbReference>
<dbReference type="STRING" id="272843.PM1648"/>
<dbReference type="SMART" id="SM01120">
    <property type="entry name" value="Dak2"/>
    <property type="match status" value="1"/>
</dbReference>
<dbReference type="Gene3D" id="1.25.40.340">
    <property type="match status" value="1"/>
</dbReference>
<evidence type="ECO:0000256" key="2">
    <source>
        <dbReference type="ARBA" id="ARBA00022777"/>
    </source>
</evidence>
<evidence type="ECO:0000256" key="1">
    <source>
        <dbReference type="ARBA" id="ARBA00022679"/>
    </source>
</evidence>
<protein>
    <recommendedName>
        <fullName evidence="3">DhaL domain-containing protein</fullName>
    </recommendedName>
</protein>